<gene>
    <name evidence="1" type="ORF">K4L44_13475</name>
</gene>
<protein>
    <submittedName>
        <fullName evidence="1">Glycosyltransferase family 4 protein</fullName>
    </submittedName>
</protein>
<dbReference type="Proteomes" id="UP000826212">
    <property type="component" value="Chromosome"/>
</dbReference>
<sequence>MKPKRIVIIGPAWPYRGGIATTNERFAKEFEAEGHQVKLVTFTLQYPSILFPGSSQYATCETPSLDIERSINSINPISWIKTGKSVATFNPDIVIIRYWIPFLSPAFGTIARIIKTKSNAKVLLLADNIIPHEKRFFDNILTKYTVKHIDGFLTMSSSVLKQLEQFDQTKPRKLSVHPLFDNYGEKVRREESIKKLGLNPQYRYILFFGFIRDYKGLDLLIEAFSYITDLDPNIRLLIAGEYYSKPDKYLSLIKSHNLQKKVELHTHFIGEDQVKYYFNAADIVAQPYRSATQSGVTQIAYHFEIPMLVTDVGGLSEIVPDKKVGYVVPTDPKDIANALSDFYLNNRFTSFVDNIKVEKKRYSWDKLTQACYDVCQEITSREV</sequence>
<dbReference type="EMBL" id="CP081303">
    <property type="protein sequence ID" value="QZE13573.1"/>
    <property type="molecule type" value="Genomic_DNA"/>
</dbReference>
<evidence type="ECO:0000313" key="2">
    <source>
        <dbReference type="Proteomes" id="UP000826212"/>
    </source>
</evidence>
<name>A0AC61NDE0_9BACT</name>
<proteinExistence type="predicted"/>
<reference evidence="1" key="1">
    <citation type="submission" date="2021-08" db="EMBL/GenBank/DDBJ databases">
        <title>Novel anaerobic bacterium isolated from sea squirt in East Sea, Republic of Korea.</title>
        <authorList>
            <person name="Nguyen T.H."/>
            <person name="Li Z."/>
            <person name="Lee Y.-J."/>
            <person name="Ko J."/>
            <person name="Kim S.-G."/>
        </authorList>
    </citation>
    <scope>NUCLEOTIDE SEQUENCE</scope>
    <source>
        <strain evidence="1">KCTC 25031</strain>
    </source>
</reference>
<organism evidence="1 2">
    <name type="scientific">Halosquirtibacter laminarini</name>
    <dbReference type="NCBI Taxonomy" id="3374600"/>
    <lineage>
        <taxon>Bacteria</taxon>
        <taxon>Pseudomonadati</taxon>
        <taxon>Bacteroidota</taxon>
        <taxon>Bacteroidia</taxon>
        <taxon>Marinilabiliales</taxon>
        <taxon>Prolixibacteraceae</taxon>
        <taxon>Halosquirtibacter</taxon>
    </lineage>
</organism>
<evidence type="ECO:0000313" key="1">
    <source>
        <dbReference type="EMBL" id="QZE13573.1"/>
    </source>
</evidence>
<accession>A0AC61NDE0</accession>
<keyword evidence="2" id="KW-1185">Reference proteome</keyword>